<accession>A0ABR1SVU8</accession>
<organism evidence="1 2">
    <name type="scientific">Apiospora rasikravindrae</name>
    <dbReference type="NCBI Taxonomy" id="990691"/>
    <lineage>
        <taxon>Eukaryota</taxon>
        <taxon>Fungi</taxon>
        <taxon>Dikarya</taxon>
        <taxon>Ascomycota</taxon>
        <taxon>Pezizomycotina</taxon>
        <taxon>Sordariomycetes</taxon>
        <taxon>Xylariomycetidae</taxon>
        <taxon>Amphisphaeriales</taxon>
        <taxon>Apiosporaceae</taxon>
        <taxon>Apiospora</taxon>
    </lineage>
</organism>
<evidence type="ECO:0000313" key="1">
    <source>
        <dbReference type="EMBL" id="KAK8038443.1"/>
    </source>
</evidence>
<evidence type="ECO:0000313" key="2">
    <source>
        <dbReference type="Proteomes" id="UP001444661"/>
    </source>
</evidence>
<name>A0ABR1SVU8_9PEZI</name>
<comment type="caution">
    <text evidence="1">The sequence shown here is derived from an EMBL/GenBank/DDBJ whole genome shotgun (WGS) entry which is preliminary data.</text>
</comment>
<gene>
    <name evidence="1" type="ORF">PG993_006854</name>
</gene>
<sequence>MASHGSTDLGKFANAGEWRDNMRLSHGANHVWGDLKKRLGCRKDKQTVIIGHHKSKFEEGYGYENFESPKYKMLKMDGSYEPVGVVLFCGKTAAKAKNSDAVPPEASET</sequence>
<proteinExistence type="predicted"/>
<dbReference type="EMBL" id="JAQQWK010000006">
    <property type="protein sequence ID" value="KAK8038443.1"/>
    <property type="molecule type" value="Genomic_DNA"/>
</dbReference>
<reference evidence="1 2" key="1">
    <citation type="submission" date="2023-01" db="EMBL/GenBank/DDBJ databases">
        <title>Analysis of 21 Apiospora genomes using comparative genomics revels a genus with tremendous synthesis potential of carbohydrate active enzymes and secondary metabolites.</title>
        <authorList>
            <person name="Sorensen T."/>
        </authorList>
    </citation>
    <scope>NUCLEOTIDE SEQUENCE [LARGE SCALE GENOMIC DNA]</scope>
    <source>
        <strain evidence="1 2">CBS 33761</strain>
    </source>
</reference>
<protein>
    <submittedName>
        <fullName evidence="1">Uncharacterized protein</fullName>
    </submittedName>
</protein>
<keyword evidence="2" id="KW-1185">Reference proteome</keyword>
<dbReference type="Proteomes" id="UP001444661">
    <property type="component" value="Unassembled WGS sequence"/>
</dbReference>